<feature type="transmembrane region" description="Helical" evidence="7">
    <location>
        <begin position="346"/>
        <end position="368"/>
    </location>
</feature>
<evidence type="ECO:0000256" key="6">
    <source>
        <dbReference type="ARBA" id="ARBA00023136"/>
    </source>
</evidence>
<dbReference type="PANTHER" id="PTHR33406">
    <property type="entry name" value="MEMBRANE PROTEIN MJ1562-RELATED"/>
    <property type="match status" value="1"/>
</dbReference>
<dbReference type="PANTHER" id="PTHR33406:SF6">
    <property type="entry name" value="MEMBRANE PROTEIN YDGH-RELATED"/>
    <property type="match status" value="1"/>
</dbReference>
<feature type="transmembrane region" description="Helical" evidence="7">
    <location>
        <begin position="759"/>
        <end position="786"/>
    </location>
</feature>
<evidence type="ECO:0000256" key="3">
    <source>
        <dbReference type="ARBA" id="ARBA00022475"/>
    </source>
</evidence>
<dbReference type="Pfam" id="PF03176">
    <property type="entry name" value="MMPL"/>
    <property type="match status" value="2"/>
</dbReference>
<reference evidence="9" key="1">
    <citation type="submission" date="2021-06" db="EMBL/GenBank/DDBJ databases">
        <title>Halomicroarcula sp. F24A a new haloarchaeum isolated from saline soil.</title>
        <authorList>
            <person name="Duran-Viseras A."/>
            <person name="Sanchez-Porro C."/>
            <person name="Ventosa A."/>
        </authorList>
    </citation>
    <scope>NUCLEOTIDE SEQUENCE</scope>
    <source>
        <strain evidence="9">F24A</strain>
    </source>
</reference>
<feature type="transmembrane region" description="Helical" evidence="7">
    <location>
        <begin position="687"/>
        <end position="708"/>
    </location>
</feature>
<comment type="similarity">
    <text evidence="2">Belongs to the resistance-nodulation-cell division (RND) (TC 2.A.6) family. MmpL subfamily.</text>
</comment>
<evidence type="ECO:0000256" key="7">
    <source>
        <dbReference type="SAM" id="Phobius"/>
    </source>
</evidence>
<comment type="caution">
    <text evidence="9">The sequence shown here is derived from an EMBL/GenBank/DDBJ whole genome shotgun (WGS) entry which is preliminary data.</text>
</comment>
<keyword evidence="5 7" id="KW-1133">Transmembrane helix</keyword>
<dbReference type="InterPro" id="IPR000731">
    <property type="entry name" value="SSD"/>
</dbReference>
<feature type="domain" description="SSD" evidence="8">
    <location>
        <begin position="246"/>
        <end position="371"/>
    </location>
</feature>
<dbReference type="Proteomes" id="UP000783863">
    <property type="component" value="Unassembled WGS sequence"/>
</dbReference>
<dbReference type="InterPro" id="IPR050545">
    <property type="entry name" value="Mycobact_MmpL"/>
</dbReference>
<feature type="transmembrane region" description="Helical" evidence="7">
    <location>
        <begin position="317"/>
        <end position="340"/>
    </location>
</feature>
<proteinExistence type="inferred from homology"/>
<evidence type="ECO:0000313" key="10">
    <source>
        <dbReference type="Proteomes" id="UP000783863"/>
    </source>
</evidence>
<comment type="subcellular location">
    <subcellularLocation>
        <location evidence="1">Cell membrane</location>
        <topology evidence="1">Multi-pass membrane protein</topology>
    </subcellularLocation>
</comment>
<feature type="transmembrane region" description="Helical" evidence="7">
    <location>
        <begin position="272"/>
        <end position="296"/>
    </location>
</feature>
<dbReference type="AlphaFoldDB" id="A0A8J7YFU7"/>
<feature type="transmembrane region" description="Helical" evidence="7">
    <location>
        <begin position="21"/>
        <end position="39"/>
    </location>
</feature>
<gene>
    <name evidence="9" type="ORF">EGD98_13580</name>
</gene>
<protein>
    <submittedName>
        <fullName evidence="9">MMPL family transporter</fullName>
    </submittedName>
</protein>
<dbReference type="InterPro" id="IPR004869">
    <property type="entry name" value="MMPL_dom"/>
</dbReference>
<dbReference type="RefSeq" id="WP_220588906.1">
    <property type="nucleotide sequence ID" value="NZ_RKLQ01000002.1"/>
</dbReference>
<feature type="transmembrane region" description="Helical" evidence="7">
    <location>
        <begin position="410"/>
        <end position="429"/>
    </location>
</feature>
<keyword evidence="4 7" id="KW-0812">Transmembrane</keyword>
<dbReference type="GO" id="GO:0005886">
    <property type="term" value="C:plasma membrane"/>
    <property type="evidence" value="ECO:0007669"/>
    <property type="project" value="UniProtKB-SubCell"/>
</dbReference>
<sequence length="827" mass="89185">MGHQRYIDWVNERITANPGRIVLLFLVVTVAFASGLGAIETEAGQEQFIEDLESYETFQDIQRDFGASFGESTTTTTLLQKDDNALSKQSLLRSLRAQERIADSDEMRVGDTSSPARQVARTLDSNATTLEAQIDVLEGATEREIDQAVRTTAETNPTFTSSVSEDFNREAASASVTESTVTHDAADIDNREERVRDIVGTVGGDIRVLGEVPNNIATSLGIVLPAAFVLIVTFLVVAYRDLVDLLLGIGAIVMALIWTFGFIGLADIPFNPLLISVPPLLIAVGIDFGIHVINRYREERETGSDIGAAMGVTNRQVLVAFFIVTGTTVIGFLSNLVSAFPPNRDFGLVAAIGIVFTFLIFGIFLPAAKVYVDRLSERYPIPVFSQSPVSSEESVVGRLLSGGVTVAQRAPVIFLIVALVATTVAGGYATGVSTEFDSEDFRPAEEPPDFLQYLGPLAPPEEFQSVKNRNLRDRHFDQEEQVIVYVEGNMRRDSALESLHRASQNPPETIDGEGREAEVTSLVTVIRDRAERDPQFRALVSRNDRNDNGIPDDNLPVIYDALAADSPGQLEQFLSEDRRSTQVIYTADGTATNAQIAGAGDQVAADYQADASPTGIAIVFKDAGALILDTVLQSLLITLVGSSLFLVGIYWLLEGKPSLGVVNVIPILMAVVAIVATMRYLGIDFNALNGGILAITVGLGTDYAVHIVHRFADEREERALEPALRRTVVGTGGALTGSMLTTVGGIGVLVLALNPILGAFGLLTALSVIYAYLASMFILPSVLVIWDRLQRYDGSSGTVADSIFPWTDEPGVTTDQGLRTAAPEHDE</sequence>
<feature type="transmembrane region" description="Helical" evidence="7">
    <location>
        <begin position="631"/>
        <end position="653"/>
    </location>
</feature>
<feature type="transmembrane region" description="Helical" evidence="7">
    <location>
        <begin position="660"/>
        <end position="681"/>
    </location>
</feature>
<organism evidence="9 10">
    <name type="scientific">Haloarcula salinisoli</name>
    <dbReference type="NCBI Taxonomy" id="2487746"/>
    <lineage>
        <taxon>Archaea</taxon>
        <taxon>Methanobacteriati</taxon>
        <taxon>Methanobacteriota</taxon>
        <taxon>Stenosarchaea group</taxon>
        <taxon>Halobacteria</taxon>
        <taxon>Halobacteriales</taxon>
        <taxon>Haloarculaceae</taxon>
        <taxon>Haloarcula</taxon>
    </lineage>
</organism>
<dbReference type="PROSITE" id="PS50156">
    <property type="entry name" value="SSD"/>
    <property type="match status" value="2"/>
</dbReference>
<evidence type="ECO:0000313" key="9">
    <source>
        <dbReference type="EMBL" id="MBX0304702.1"/>
    </source>
</evidence>
<name>A0A8J7YFU7_9EURY</name>
<feature type="transmembrane region" description="Helical" evidence="7">
    <location>
        <begin position="216"/>
        <end position="238"/>
    </location>
</feature>
<keyword evidence="6 7" id="KW-0472">Membrane</keyword>
<evidence type="ECO:0000256" key="4">
    <source>
        <dbReference type="ARBA" id="ARBA00022692"/>
    </source>
</evidence>
<dbReference type="EMBL" id="RKLQ01000002">
    <property type="protein sequence ID" value="MBX0304702.1"/>
    <property type="molecule type" value="Genomic_DNA"/>
</dbReference>
<evidence type="ECO:0000259" key="8">
    <source>
        <dbReference type="PROSITE" id="PS50156"/>
    </source>
</evidence>
<feature type="domain" description="SSD" evidence="8">
    <location>
        <begin position="625"/>
        <end position="785"/>
    </location>
</feature>
<feature type="transmembrane region" description="Helical" evidence="7">
    <location>
        <begin position="728"/>
        <end position="753"/>
    </location>
</feature>
<keyword evidence="10" id="KW-1185">Reference proteome</keyword>
<feature type="transmembrane region" description="Helical" evidence="7">
    <location>
        <begin position="245"/>
        <end position="266"/>
    </location>
</feature>
<dbReference type="Gene3D" id="1.20.1640.10">
    <property type="entry name" value="Multidrug efflux transporter AcrB transmembrane domain"/>
    <property type="match status" value="2"/>
</dbReference>
<keyword evidence="3" id="KW-1003">Cell membrane</keyword>
<evidence type="ECO:0000256" key="5">
    <source>
        <dbReference type="ARBA" id="ARBA00022989"/>
    </source>
</evidence>
<dbReference type="SUPFAM" id="SSF82866">
    <property type="entry name" value="Multidrug efflux transporter AcrB transmembrane domain"/>
    <property type="match status" value="2"/>
</dbReference>
<evidence type="ECO:0000256" key="2">
    <source>
        <dbReference type="ARBA" id="ARBA00010157"/>
    </source>
</evidence>
<accession>A0A8J7YFU7</accession>
<evidence type="ECO:0000256" key="1">
    <source>
        <dbReference type="ARBA" id="ARBA00004651"/>
    </source>
</evidence>